<sequence>MLLHLRFARVRFRPGNRDRLAAGQGAAFIAATGGDMDVFGSADRLAGYAGLAPVPCDSGRVRGNLRRPTRFHRGLLDAMYLFALSSLKSCPASKAYYARKRAQGKGHKQALPALARRRGGGRRRPARRPCVPSRSPGPGPVRSCRRPLCLFWPAGRIWRRRGAGGGGGERYLAQRSGELAAQDELGPYDVFTGRVGDRPGPLDGDVRTERADGQQPFIAGRALDAVTQRSGAVRAQPDTLLSAFASV</sequence>
<accession>A0ABT6LZ54</accession>
<dbReference type="Pfam" id="PF02371">
    <property type="entry name" value="Transposase_20"/>
    <property type="match status" value="1"/>
</dbReference>
<dbReference type="PANTHER" id="PTHR33055:SF3">
    <property type="entry name" value="PUTATIVE TRANSPOSASE FOR IS117-RELATED"/>
    <property type="match status" value="1"/>
</dbReference>
<keyword evidence="4" id="KW-1185">Reference proteome</keyword>
<feature type="compositionally biased region" description="Low complexity" evidence="1">
    <location>
        <begin position="128"/>
        <end position="141"/>
    </location>
</feature>
<comment type="caution">
    <text evidence="3">The sequence shown here is derived from an EMBL/GenBank/DDBJ whole genome shotgun (WGS) entry which is preliminary data.</text>
</comment>
<proteinExistence type="predicted"/>
<reference evidence="3 4" key="1">
    <citation type="submission" date="2023-04" db="EMBL/GenBank/DDBJ databases">
        <title>Forest soil microbial communities from Buena Vista Peninsula, Colon Province, Panama.</title>
        <authorList>
            <person name="Bouskill N."/>
        </authorList>
    </citation>
    <scope>NUCLEOTIDE SEQUENCE [LARGE SCALE GENOMIC DNA]</scope>
    <source>
        <strain evidence="3 4">GGS1</strain>
    </source>
</reference>
<evidence type="ECO:0000256" key="1">
    <source>
        <dbReference type="SAM" id="MobiDB-lite"/>
    </source>
</evidence>
<feature type="compositionally biased region" description="Basic residues" evidence="1">
    <location>
        <begin position="116"/>
        <end position="127"/>
    </location>
</feature>
<dbReference type="PANTHER" id="PTHR33055">
    <property type="entry name" value="TRANSPOSASE FOR INSERTION SEQUENCE ELEMENT IS1111A"/>
    <property type="match status" value="1"/>
</dbReference>
<organism evidence="3 4">
    <name type="scientific">Streptomyces pseudovenezuelae</name>
    <dbReference type="NCBI Taxonomy" id="67350"/>
    <lineage>
        <taxon>Bacteria</taxon>
        <taxon>Bacillati</taxon>
        <taxon>Actinomycetota</taxon>
        <taxon>Actinomycetes</taxon>
        <taxon>Kitasatosporales</taxon>
        <taxon>Streptomycetaceae</taxon>
        <taxon>Streptomyces</taxon>
        <taxon>Streptomyces aurantiacus group</taxon>
    </lineage>
</organism>
<evidence type="ECO:0000313" key="4">
    <source>
        <dbReference type="Proteomes" id="UP001160499"/>
    </source>
</evidence>
<feature type="domain" description="Transposase IS116/IS110/IS902 C-terminal" evidence="2">
    <location>
        <begin position="25"/>
        <end position="97"/>
    </location>
</feature>
<protein>
    <recommendedName>
        <fullName evidence="2">Transposase IS116/IS110/IS902 C-terminal domain-containing protein</fullName>
    </recommendedName>
</protein>
<name>A0ABT6LZ54_9ACTN</name>
<evidence type="ECO:0000313" key="3">
    <source>
        <dbReference type="EMBL" id="MDH6221587.1"/>
    </source>
</evidence>
<dbReference type="InterPro" id="IPR003346">
    <property type="entry name" value="Transposase_20"/>
</dbReference>
<dbReference type="Proteomes" id="UP001160499">
    <property type="component" value="Unassembled WGS sequence"/>
</dbReference>
<evidence type="ECO:0000259" key="2">
    <source>
        <dbReference type="Pfam" id="PF02371"/>
    </source>
</evidence>
<gene>
    <name evidence="3" type="ORF">M2283_008934</name>
</gene>
<dbReference type="EMBL" id="JARXVH010000024">
    <property type="protein sequence ID" value="MDH6221587.1"/>
    <property type="molecule type" value="Genomic_DNA"/>
</dbReference>
<feature type="region of interest" description="Disordered" evidence="1">
    <location>
        <begin position="116"/>
        <end position="141"/>
    </location>
</feature>
<dbReference type="InterPro" id="IPR047650">
    <property type="entry name" value="Transpos_IS110"/>
</dbReference>